<feature type="domain" description="C5orf34-like second" evidence="3">
    <location>
        <begin position="123"/>
        <end position="254"/>
    </location>
</feature>
<dbReference type="Pfam" id="PF22833">
    <property type="entry name" value="C5orf34_2nd"/>
    <property type="match status" value="1"/>
</dbReference>
<dbReference type="Pfam" id="PF15016">
    <property type="entry name" value="C5orf34_C"/>
    <property type="match status" value="1"/>
</dbReference>
<gene>
    <name evidence="5" type="ORF">PECUL_23A026460</name>
</gene>
<dbReference type="AlphaFoldDB" id="A0AAD1SAU1"/>
<sequence length="489" mass="55966">MAALLSVIQLSDDSVEAGYEDGSRLWLAPCGTEFVIERSEDGAHPLRTPERRKQRTEFVTSCCRDKVLQILTFRNTFSSRPFLPLSIVPKEKTVSLLSEISEVVWPDSEDDDHCKTYVACLEDGGVKVSSLDGNAHLYMSALQKEFTVEFLCQLSSKVEVSIHASESHVEGITKDLKNRHLSQQTDSTRDSEREANIANTNTCITTSKYSSCVIREREDSGFYCTKHAFQYTWLAQCFSVACCPEAFLYPMSLALHVQNKMSPDEERLDCLDDELEKNLKRAKSSVLPKALPLSCRGTHLHRWNVCDFRKQPSCLFPLKVAMCNTILYRFFFQGMHFIEIYPGDGSVFISEGRWLGKYFQYYFLNGKIRPKEHRLYTTSNLPPDMPRALYSVRSVIEQAGRFLKMCHNTMLSQSPLFESCCWRDESSSNAQTVFPVLLAKATVPDKGTYTVYSDNTVLAHFLDGVYLHMTWNFNHFNKQEQTVKAKFIW</sequence>
<proteinExistence type="predicted"/>
<protein>
    <submittedName>
        <fullName evidence="5">Uncharacterized protein</fullName>
    </submittedName>
</protein>
<dbReference type="InterPro" id="IPR053900">
    <property type="entry name" value="C5orf34-like_dom"/>
</dbReference>
<feature type="domain" description="C5orf34-like" evidence="4">
    <location>
        <begin position="318"/>
        <end position="403"/>
    </location>
</feature>
<evidence type="ECO:0000313" key="6">
    <source>
        <dbReference type="Proteomes" id="UP001295444"/>
    </source>
</evidence>
<accession>A0AAD1SAU1</accession>
<dbReference type="Pfam" id="PF15025">
    <property type="entry name" value="C5orf34-like_N"/>
    <property type="match status" value="1"/>
</dbReference>
<dbReference type="InterPro" id="IPR027865">
    <property type="entry name" value="C5orf34-like_C"/>
</dbReference>
<dbReference type="Pfam" id="PF22834">
    <property type="entry name" value="Polo_box_4"/>
    <property type="match status" value="1"/>
</dbReference>
<organism evidence="5 6">
    <name type="scientific">Pelobates cultripes</name>
    <name type="common">Western spadefoot toad</name>
    <dbReference type="NCBI Taxonomy" id="61616"/>
    <lineage>
        <taxon>Eukaryota</taxon>
        <taxon>Metazoa</taxon>
        <taxon>Chordata</taxon>
        <taxon>Craniata</taxon>
        <taxon>Vertebrata</taxon>
        <taxon>Euteleostomi</taxon>
        <taxon>Amphibia</taxon>
        <taxon>Batrachia</taxon>
        <taxon>Anura</taxon>
        <taxon>Pelobatoidea</taxon>
        <taxon>Pelobatidae</taxon>
        <taxon>Pelobates</taxon>
    </lineage>
</organism>
<dbReference type="EMBL" id="OW240916">
    <property type="protein sequence ID" value="CAH2296405.1"/>
    <property type="molecule type" value="Genomic_DNA"/>
</dbReference>
<evidence type="ECO:0000259" key="4">
    <source>
        <dbReference type="Pfam" id="PF22834"/>
    </source>
</evidence>
<dbReference type="PANTHER" id="PTHR34531">
    <property type="entry name" value="ZGC:153352"/>
    <property type="match status" value="1"/>
</dbReference>
<dbReference type="PANTHER" id="PTHR34531:SF1">
    <property type="entry name" value="CHROMOSOME 5 OPEN READING FRAME 34"/>
    <property type="match status" value="1"/>
</dbReference>
<evidence type="ECO:0000259" key="3">
    <source>
        <dbReference type="Pfam" id="PF22833"/>
    </source>
</evidence>
<feature type="domain" description="C5orf34-like C-terminal" evidence="1">
    <location>
        <begin position="435"/>
        <end position="480"/>
    </location>
</feature>
<dbReference type="Proteomes" id="UP001295444">
    <property type="component" value="Chromosome 05"/>
</dbReference>
<evidence type="ECO:0000313" key="5">
    <source>
        <dbReference type="EMBL" id="CAH2296405.1"/>
    </source>
</evidence>
<evidence type="ECO:0000259" key="2">
    <source>
        <dbReference type="Pfam" id="PF15025"/>
    </source>
</evidence>
<name>A0AAD1SAU1_PELCU</name>
<feature type="domain" description="C5orf34-like N-terminal" evidence="2">
    <location>
        <begin position="10"/>
        <end position="75"/>
    </location>
</feature>
<reference evidence="5" key="1">
    <citation type="submission" date="2022-03" db="EMBL/GenBank/DDBJ databases">
        <authorList>
            <person name="Alioto T."/>
            <person name="Alioto T."/>
            <person name="Gomez Garrido J."/>
        </authorList>
    </citation>
    <scope>NUCLEOTIDE SEQUENCE</scope>
</reference>
<dbReference type="InterPro" id="IPR053901">
    <property type="entry name" value="C5orf34-like"/>
</dbReference>
<keyword evidence="6" id="KW-1185">Reference proteome</keyword>
<evidence type="ECO:0000259" key="1">
    <source>
        <dbReference type="Pfam" id="PF15016"/>
    </source>
</evidence>
<dbReference type="InterPro" id="IPR027830">
    <property type="entry name" value="C5orf34-like_N"/>
</dbReference>
<dbReference type="InterPro" id="IPR053899">
    <property type="entry name" value="C5orf34-like_2nd"/>
</dbReference>